<dbReference type="InterPro" id="IPR039420">
    <property type="entry name" value="WalR-like"/>
</dbReference>
<dbReference type="AlphaFoldDB" id="A0A915U0T4"/>
<dbReference type="SMART" id="SM00448">
    <property type="entry name" value="REC"/>
    <property type="match status" value="1"/>
</dbReference>
<evidence type="ECO:0000313" key="7">
    <source>
        <dbReference type="Proteomes" id="UP001063350"/>
    </source>
</evidence>
<dbReference type="Gene3D" id="3.40.50.2300">
    <property type="match status" value="1"/>
</dbReference>
<evidence type="ECO:0000313" key="6">
    <source>
        <dbReference type="EMBL" id="BCO08700.1"/>
    </source>
</evidence>
<reference evidence="6" key="1">
    <citation type="submission" date="2020-12" db="EMBL/GenBank/DDBJ databases">
        <title>Desulfobium dissulfuricans gen. nov., sp. nov., a novel mesophilic, sulfate-reducing bacterium isolated from a deep-sea hydrothermal vent.</title>
        <authorList>
            <person name="Hashimoto Y."/>
            <person name="Tame A."/>
            <person name="Sawayama S."/>
            <person name="Miyazaki J."/>
            <person name="Takai K."/>
            <person name="Nakagawa S."/>
        </authorList>
    </citation>
    <scope>NUCLEOTIDE SEQUENCE</scope>
    <source>
        <strain evidence="6">GF1</strain>
    </source>
</reference>
<accession>A0A915U0T4</accession>
<keyword evidence="7" id="KW-1185">Reference proteome</keyword>
<dbReference type="PANTHER" id="PTHR48111:SF40">
    <property type="entry name" value="PHOSPHATE REGULON TRANSCRIPTIONAL REGULATORY PROTEIN PHOB"/>
    <property type="match status" value="1"/>
</dbReference>
<organism evidence="6 7">
    <name type="scientific">Desulfolithobacter dissulfuricans</name>
    <dbReference type="NCBI Taxonomy" id="2795293"/>
    <lineage>
        <taxon>Bacteria</taxon>
        <taxon>Pseudomonadati</taxon>
        <taxon>Thermodesulfobacteriota</taxon>
        <taxon>Desulfobulbia</taxon>
        <taxon>Desulfobulbales</taxon>
        <taxon>Desulfobulbaceae</taxon>
        <taxon>Desulfolithobacter</taxon>
    </lineage>
</organism>
<dbReference type="InterPro" id="IPR011006">
    <property type="entry name" value="CheY-like_superfamily"/>
</dbReference>
<evidence type="ECO:0000256" key="3">
    <source>
        <dbReference type="ARBA" id="ARBA00023125"/>
    </source>
</evidence>
<dbReference type="CDD" id="cd17574">
    <property type="entry name" value="REC_OmpR"/>
    <property type="match status" value="1"/>
</dbReference>
<feature type="modified residue" description="4-aspartylphosphate" evidence="4">
    <location>
        <position position="51"/>
    </location>
</feature>
<dbReference type="GO" id="GO:0006355">
    <property type="term" value="P:regulation of DNA-templated transcription"/>
    <property type="evidence" value="ECO:0007669"/>
    <property type="project" value="TreeGrafter"/>
</dbReference>
<dbReference type="RefSeq" id="WP_267928599.1">
    <property type="nucleotide sequence ID" value="NZ_AP024233.1"/>
</dbReference>
<sequence length="119" mass="13255">MQVLLVDDEKELISTLAERLSFRGIEADWVTSGEEALKKIKEKNYDIAVLDIKMPGLSGIDLGRKIRDIKPDLKVIFVTGHGSAADFEAGTAQSGRDFYLAKPINIDLLIEKMHEALKQ</sequence>
<gene>
    <name evidence="6" type="ORF">GF1_10760</name>
</gene>
<dbReference type="PROSITE" id="PS50110">
    <property type="entry name" value="RESPONSE_REGULATORY"/>
    <property type="match status" value="1"/>
</dbReference>
<name>A0A915U0T4_9BACT</name>
<keyword evidence="3" id="KW-0238">DNA-binding</keyword>
<evidence type="ECO:0000259" key="5">
    <source>
        <dbReference type="PROSITE" id="PS50110"/>
    </source>
</evidence>
<evidence type="ECO:0000256" key="1">
    <source>
        <dbReference type="ARBA" id="ARBA00022553"/>
    </source>
</evidence>
<evidence type="ECO:0000256" key="2">
    <source>
        <dbReference type="ARBA" id="ARBA00023012"/>
    </source>
</evidence>
<evidence type="ECO:0000256" key="4">
    <source>
        <dbReference type="PROSITE-ProRule" id="PRU00169"/>
    </source>
</evidence>
<dbReference type="GO" id="GO:0005829">
    <property type="term" value="C:cytosol"/>
    <property type="evidence" value="ECO:0007669"/>
    <property type="project" value="TreeGrafter"/>
</dbReference>
<feature type="domain" description="Response regulatory" evidence="5">
    <location>
        <begin position="2"/>
        <end position="117"/>
    </location>
</feature>
<keyword evidence="2" id="KW-0902">Two-component regulatory system</keyword>
<keyword evidence="1 4" id="KW-0597">Phosphoprotein</keyword>
<dbReference type="PANTHER" id="PTHR48111">
    <property type="entry name" value="REGULATOR OF RPOS"/>
    <property type="match status" value="1"/>
</dbReference>
<dbReference type="SUPFAM" id="SSF52172">
    <property type="entry name" value="CheY-like"/>
    <property type="match status" value="1"/>
</dbReference>
<protein>
    <submittedName>
        <fullName evidence="6">Response regulator</fullName>
    </submittedName>
</protein>
<proteinExistence type="predicted"/>
<dbReference type="GO" id="GO:0000976">
    <property type="term" value="F:transcription cis-regulatory region binding"/>
    <property type="evidence" value="ECO:0007669"/>
    <property type="project" value="TreeGrafter"/>
</dbReference>
<dbReference type="GO" id="GO:0000156">
    <property type="term" value="F:phosphorelay response regulator activity"/>
    <property type="evidence" value="ECO:0007669"/>
    <property type="project" value="TreeGrafter"/>
</dbReference>
<dbReference type="KEGG" id="ddu:GF1_10760"/>
<dbReference type="InterPro" id="IPR001789">
    <property type="entry name" value="Sig_transdc_resp-reg_receiver"/>
</dbReference>
<dbReference type="Pfam" id="PF00072">
    <property type="entry name" value="Response_reg"/>
    <property type="match status" value="1"/>
</dbReference>
<dbReference type="GO" id="GO:0032993">
    <property type="term" value="C:protein-DNA complex"/>
    <property type="evidence" value="ECO:0007669"/>
    <property type="project" value="TreeGrafter"/>
</dbReference>
<dbReference type="EMBL" id="AP024233">
    <property type="protein sequence ID" value="BCO08700.1"/>
    <property type="molecule type" value="Genomic_DNA"/>
</dbReference>
<dbReference type="Proteomes" id="UP001063350">
    <property type="component" value="Chromosome"/>
</dbReference>